<feature type="compositionally biased region" description="Low complexity" evidence="2">
    <location>
        <begin position="513"/>
        <end position="522"/>
    </location>
</feature>
<dbReference type="AlphaFoldDB" id="A0ABD3N391"/>
<feature type="region of interest" description="Disordered" evidence="2">
    <location>
        <begin position="974"/>
        <end position="994"/>
    </location>
</feature>
<feature type="compositionally biased region" description="Basic and acidic residues" evidence="2">
    <location>
        <begin position="228"/>
        <end position="244"/>
    </location>
</feature>
<feature type="compositionally biased region" description="Low complexity" evidence="2">
    <location>
        <begin position="693"/>
        <end position="706"/>
    </location>
</feature>
<feature type="compositionally biased region" description="Low complexity" evidence="2">
    <location>
        <begin position="890"/>
        <end position="910"/>
    </location>
</feature>
<keyword evidence="4" id="KW-1185">Reference proteome</keyword>
<feature type="coiled-coil region" evidence="1">
    <location>
        <begin position="786"/>
        <end position="834"/>
    </location>
</feature>
<feature type="compositionally biased region" description="Polar residues" evidence="2">
    <location>
        <begin position="388"/>
        <end position="402"/>
    </location>
</feature>
<proteinExistence type="predicted"/>
<dbReference type="Proteomes" id="UP001530400">
    <property type="component" value="Unassembled WGS sequence"/>
</dbReference>
<feature type="compositionally biased region" description="Low complexity" evidence="2">
    <location>
        <begin position="170"/>
        <end position="183"/>
    </location>
</feature>
<feature type="compositionally biased region" description="Basic and acidic residues" evidence="2">
    <location>
        <begin position="357"/>
        <end position="384"/>
    </location>
</feature>
<comment type="caution">
    <text evidence="3">The sequence shown here is derived from an EMBL/GenBank/DDBJ whole genome shotgun (WGS) entry which is preliminary data.</text>
</comment>
<evidence type="ECO:0000313" key="4">
    <source>
        <dbReference type="Proteomes" id="UP001530400"/>
    </source>
</evidence>
<feature type="region of interest" description="Disordered" evidence="2">
    <location>
        <begin position="883"/>
        <end position="917"/>
    </location>
</feature>
<feature type="compositionally biased region" description="Polar residues" evidence="2">
    <location>
        <begin position="306"/>
        <end position="322"/>
    </location>
</feature>
<sequence length="994" mass="108694">MPGLQSIVSAWVKVNQGHGEYFGDVSSVRDAASPSSASASGPQQQVQQQMPPHGITSLSGVVFQEGGVVHHRLSSSPSTSSLSTNNALSKNASFATGATGASTSSQPQERSLLHSQLAEPIQQSALHTSVLQHQPQHLYPPSVHHRRRPPSSLSNSPFHHMSYHPKGVHQQQQAAHPQAGANAILGRRKSSASGGASVGSKRRDANTTRESEISRDVDSSAHSGSNSYKRELDAIPPHRKDNRDNIHMLSQSISSYERRGPLNGDVLDRVRDGFSLKDGSHSFRYDSFGTNDTFRRDLNNMQRQESNMESVQMSNITDSSSDIVDDRTESSNRSAAIPIPSSSRNMFGKKRLNKSHSRTDLVREMALDRNLRGKGKNSNEKLNDVDSALSSNNGSPQRNSSFLSLAMSGKDMEENELDISGTSGENKSTVGPLLTDVGSSFIAGYNISYQPSSMKSSPKIGAIPAAGMSNLSKSLHHSSPLVLVQGGSPVVGPSNLSLDMTLETNSLIHQVSTGASSSASNSIPHQMSELSSSASHLPTRNQMLQPGWFPYNSEQDHLLRASAISRRASNGSQSTVETGNLASRQSVMNQENSSNATNQGIQQVTSPLASRQLGSNTDCRRCSQMERTVMSLQADVEYLRTLELQREFVCMQCESSAGSTRKNQTKSKRSSSHLSTRLHPPSIPENPPDGKSESSAISTGSRTSSRLASSQLKRPSLGSLGGGSRSSLRGTLSVRGSRTAAFLKDASKRLSDLSTRHKRQVKVSTHERAYFQNDMHLKLDKFAMMAKNLNEEAAKRSNEVKETKATLEAVTSERNALISQVETLKARVELYEKEGVDYEKMRKEWETNELQRLSEMECERKNQDAIIRDLTSRLNLAVKTIESERRQQQQRRQIIFPSKSGSRDSSPSSPRLKAAATASEFALGEDLDSIKQTSKNTARKYQVIMDSAMDQSAKTRKEMQDHIDTLERQLHEAKLRVSGEYTPRLPSSASSTSL</sequence>
<evidence type="ECO:0000256" key="1">
    <source>
        <dbReference type="SAM" id="Coils"/>
    </source>
</evidence>
<feature type="compositionally biased region" description="Polar residues" evidence="2">
    <location>
        <begin position="985"/>
        <end position="994"/>
    </location>
</feature>
<dbReference type="EMBL" id="JALLPJ020001307">
    <property type="protein sequence ID" value="KAL3770583.1"/>
    <property type="molecule type" value="Genomic_DNA"/>
</dbReference>
<reference evidence="3 4" key="1">
    <citation type="submission" date="2024-10" db="EMBL/GenBank/DDBJ databases">
        <title>Updated reference genomes for cyclostephanoid diatoms.</title>
        <authorList>
            <person name="Roberts W.R."/>
            <person name="Alverson A.J."/>
        </authorList>
    </citation>
    <scope>NUCLEOTIDE SEQUENCE [LARGE SCALE GENOMIC DNA]</scope>
    <source>
        <strain evidence="3 4">AJA010-31</strain>
    </source>
</reference>
<name>A0ABD3N391_9STRA</name>
<gene>
    <name evidence="3" type="ORF">ACHAWO_000943</name>
</gene>
<protein>
    <submittedName>
        <fullName evidence="3">Uncharacterized protein</fullName>
    </submittedName>
</protein>
<feature type="region of interest" description="Disordered" evidence="2">
    <location>
        <begin position="306"/>
        <end position="402"/>
    </location>
</feature>
<feature type="region of interest" description="Disordered" evidence="2">
    <location>
        <begin position="26"/>
        <end position="51"/>
    </location>
</feature>
<feature type="compositionally biased region" description="Polar residues" evidence="2">
    <location>
        <begin position="523"/>
        <end position="536"/>
    </location>
</feature>
<feature type="region of interest" description="Disordered" evidence="2">
    <location>
        <begin position="139"/>
        <end position="244"/>
    </location>
</feature>
<feature type="compositionally biased region" description="Basic and acidic residues" evidence="2">
    <location>
        <begin position="201"/>
        <end position="219"/>
    </location>
</feature>
<keyword evidence="1" id="KW-0175">Coiled coil</keyword>
<feature type="region of interest" description="Disordered" evidence="2">
    <location>
        <begin position="655"/>
        <end position="731"/>
    </location>
</feature>
<evidence type="ECO:0000256" key="2">
    <source>
        <dbReference type="SAM" id="MobiDB-lite"/>
    </source>
</evidence>
<feature type="compositionally biased region" description="Basic residues" evidence="2">
    <location>
        <begin position="347"/>
        <end position="356"/>
    </location>
</feature>
<accession>A0ABD3N391</accession>
<feature type="region of interest" description="Disordered" evidence="2">
    <location>
        <begin position="513"/>
        <end position="536"/>
    </location>
</feature>
<organism evidence="3 4">
    <name type="scientific">Cyclotella atomus</name>
    <dbReference type="NCBI Taxonomy" id="382360"/>
    <lineage>
        <taxon>Eukaryota</taxon>
        <taxon>Sar</taxon>
        <taxon>Stramenopiles</taxon>
        <taxon>Ochrophyta</taxon>
        <taxon>Bacillariophyta</taxon>
        <taxon>Coscinodiscophyceae</taxon>
        <taxon>Thalassiosirophycidae</taxon>
        <taxon>Stephanodiscales</taxon>
        <taxon>Stephanodiscaceae</taxon>
        <taxon>Cyclotella</taxon>
    </lineage>
</organism>
<evidence type="ECO:0000313" key="3">
    <source>
        <dbReference type="EMBL" id="KAL3770583.1"/>
    </source>
</evidence>